<accession>A0A974HE66</accession>
<organism evidence="1 2">
    <name type="scientific">Xenopus laevis</name>
    <name type="common">African clawed frog</name>
    <dbReference type="NCBI Taxonomy" id="8355"/>
    <lineage>
        <taxon>Eukaryota</taxon>
        <taxon>Metazoa</taxon>
        <taxon>Chordata</taxon>
        <taxon>Craniata</taxon>
        <taxon>Vertebrata</taxon>
        <taxon>Euteleostomi</taxon>
        <taxon>Amphibia</taxon>
        <taxon>Batrachia</taxon>
        <taxon>Anura</taxon>
        <taxon>Pipoidea</taxon>
        <taxon>Pipidae</taxon>
        <taxon>Xenopodinae</taxon>
        <taxon>Xenopus</taxon>
        <taxon>Xenopus</taxon>
    </lineage>
</organism>
<dbReference type="AlphaFoldDB" id="A0A974HE66"/>
<reference evidence="2" key="1">
    <citation type="journal article" date="2016" name="Nature">
        <title>Genome evolution in the allotetraploid frog Xenopus laevis.</title>
        <authorList>
            <person name="Session A.M."/>
            <person name="Uno Y."/>
            <person name="Kwon T."/>
            <person name="Chapman J.A."/>
            <person name="Toyoda A."/>
            <person name="Takahashi S."/>
            <person name="Fukui A."/>
            <person name="Hikosaka A."/>
            <person name="Suzuki A."/>
            <person name="Kondo M."/>
            <person name="van Heeringen S.J."/>
            <person name="Quigley I."/>
            <person name="Heinz S."/>
            <person name="Ogino H."/>
            <person name="Ochi H."/>
            <person name="Hellsten U."/>
            <person name="Lyons J.B."/>
            <person name="Simakov O."/>
            <person name="Putnam N."/>
            <person name="Stites J."/>
            <person name="Kuroki Y."/>
            <person name="Tanaka T."/>
            <person name="Michiue T."/>
            <person name="Watanabe M."/>
            <person name="Bogdanovic O."/>
            <person name="Lister R."/>
            <person name="Georgiou G."/>
            <person name="Paranjpe S.S."/>
            <person name="van Kruijsbergen I."/>
            <person name="Shu S."/>
            <person name="Carlson J."/>
            <person name="Kinoshita T."/>
            <person name="Ohta Y."/>
            <person name="Mawaribuchi S."/>
            <person name="Jenkins J."/>
            <person name="Grimwood J."/>
            <person name="Schmutz J."/>
            <person name="Mitros T."/>
            <person name="Mozaffari S.V."/>
            <person name="Suzuki Y."/>
            <person name="Haramoto Y."/>
            <person name="Yamamoto T.S."/>
            <person name="Takagi C."/>
            <person name="Heald R."/>
            <person name="Miller K."/>
            <person name="Haudenschild C."/>
            <person name="Kitzman J."/>
            <person name="Nakayama T."/>
            <person name="Izutsu Y."/>
            <person name="Robert J."/>
            <person name="Fortriede J."/>
            <person name="Burns K."/>
            <person name="Lotay V."/>
            <person name="Karimi K."/>
            <person name="Yasuoka Y."/>
            <person name="Dichmann D.S."/>
            <person name="Flajnik M.F."/>
            <person name="Houston D.W."/>
            <person name="Shendure J."/>
            <person name="DuPasquier L."/>
            <person name="Vize P.D."/>
            <person name="Zorn A.M."/>
            <person name="Ito M."/>
            <person name="Marcotte E.M."/>
            <person name="Wallingford J.B."/>
            <person name="Ito Y."/>
            <person name="Asashima M."/>
            <person name="Ueno N."/>
            <person name="Matsuda Y."/>
            <person name="Veenstra G.J."/>
            <person name="Fujiyama A."/>
            <person name="Harland R.M."/>
            <person name="Taira M."/>
            <person name="Rokhsar D.S."/>
        </authorList>
    </citation>
    <scope>NUCLEOTIDE SEQUENCE [LARGE SCALE GENOMIC DNA]</scope>
    <source>
        <strain evidence="2">J</strain>
    </source>
</reference>
<dbReference type="Proteomes" id="UP000694892">
    <property type="component" value="Chromosome 6S"/>
</dbReference>
<gene>
    <name evidence="1" type="ORF">XELAEV_18033647mg</name>
</gene>
<protein>
    <submittedName>
        <fullName evidence="1">Uncharacterized protein</fullName>
    </submittedName>
</protein>
<proteinExistence type="predicted"/>
<evidence type="ECO:0000313" key="2">
    <source>
        <dbReference type="Proteomes" id="UP000694892"/>
    </source>
</evidence>
<evidence type="ECO:0000313" key="1">
    <source>
        <dbReference type="EMBL" id="OCT74660.1"/>
    </source>
</evidence>
<name>A0A974HE66_XENLA</name>
<dbReference type="EMBL" id="CM004477">
    <property type="protein sequence ID" value="OCT74660.1"/>
    <property type="molecule type" value="Genomic_DNA"/>
</dbReference>
<sequence length="103" mass="11588">MACVSALALNKIISALMWERGDKVRVIKSLCTGQYDFICCAEGDRKVHVAITSSFSTHRLKHFVVACHCRTQKRLPTGAKQPHTTLSSIFYLAFVLLTRKSFK</sequence>